<name>A0A2S0ND35_9HYPH</name>
<dbReference type="Proteomes" id="UP000237889">
    <property type="component" value="Chromosome"/>
</dbReference>
<gene>
    <name evidence="3" type="ORF">C6569_13975</name>
</gene>
<protein>
    <submittedName>
        <fullName evidence="3">Uncharacterized protein</fullName>
    </submittedName>
</protein>
<dbReference type="EMBL" id="CP027668">
    <property type="protein sequence ID" value="AVO46089.1"/>
    <property type="molecule type" value="Genomic_DNA"/>
</dbReference>
<evidence type="ECO:0000313" key="3">
    <source>
        <dbReference type="EMBL" id="AVO46089.1"/>
    </source>
</evidence>
<feature type="region of interest" description="Disordered" evidence="1">
    <location>
        <begin position="67"/>
        <end position="101"/>
    </location>
</feature>
<feature type="chain" id="PRO_5015602300" evidence="2">
    <location>
        <begin position="18"/>
        <end position="101"/>
    </location>
</feature>
<dbReference type="AlphaFoldDB" id="A0A2S0ND35"/>
<feature type="signal peptide" evidence="2">
    <location>
        <begin position="1"/>
        <end position="17"/>
    </location>
</feature>
<dbReference type="OrthoDB" id="8139873at2"/>
<accession>A0A2S0ND35</accession>
<organism evidence="3 4">
    <name type="scientific">Phreatobacter cathodiphilus</name>
    <dbReference type="NCBI Taxonomy" id="1868589"/>
    <lineage>
        <taxon>Bacteria</taxon>
        <taxon>Pseudomonadati</taxon>
        <taxon>Pseudomonadota</taxon>
        <taxon>Alphaproteobacteria</taxon>
        <taxon>Hyphomicrobiales</taxon>
        <taxon>Phreatobacteraceae</taxon>
        <taxon>Phreatobacter</taxon>
    </lineage>
</organism>
<sequence length="101" mass="10770">MLLWLCFTASGWSLAVAQPQGCPDLPPCQGCGCRGGPGYRGPDNRCVGFRQLDRVCGVPPTTRCTFEGSSPNTGMNAECALQPRQNNARSRSRQESPGNAP</sequence>
<dbReference type="KEGG" id="phr:C6569_13975"/>
<evidence type="ECO:0000256" key="1">
    <source>
        <dbReference type="SAM" id="MobiDB-lite"/>
    </source>
</evidence>
<reference evidence="3 4" key="1">
    <citation type="submission" date="2018-03" db="EMBL/GenBank/DDBJ databases">
        <title>Genome sequencing of Phreatobacter sp.</title>
        <authorList>
            <person name="Kim S.-J."/>
            <person name="Heo J."/>
            <person name="Kwon S.-W."/>
        </authorList>
    </citation>
    <scope>NUCLEOTIDE SEQUENCE [LARGE SCALE GENOMIC DNA]</scope>
    <source>
        <strain evidence="3 4">S-12</strain>
    </source>
</reference>
<evidence type="ECO:0000313" key="4">
    <source>
        <dbReference type="Proteomes" id="UP000237889"/>
    </source>
</evidence>
<keyword evidence="2" id="KW-0732">Signal</keyword>
<keyword evidence="4" id="KW-1185">Reference proteome</keyword>
<evidence type="ECO:0000256" key="2">
    <source>
        <dbReference type="SAM" id="SignalP"/>
    </source>
</evidence>
<proteinExistence type="predicted"/>